<reference evidence="8" key="1">
    <citation type="submission" date="2016-01" db="EMBL/GenBank/DDBJ databases">
        <title>Genome sequencing of Roseivirga ehrenbergii KMM 6017.</title>
        <authorList>
            <person name="Selvaratnam C."/>
            <person name="Thevarajoo S."/>
            <person name="Goh K.M."/>
            <person name="Ee R."/>
            <person name="Chan K.-G."/>
            <person name="Chong C.S."/>
        </authorList>
    </citation>
    <scope>NUCLEOTIDE SEQUENCE [LARGE SCALE GENOMIC DNA]</scope>
    <source>
        <strain evidence="8">KMM 6017</strain>
    </source>
</reference>
<evidence type="ECO:0000259" key="7">
    <source>
        <dbReference type="Pfam" id="PF00248"/>
    </source>
</evidence>
<evidence type="ECO:0000313" key="8">
    <source>
        <dbReference type="EMBL" id="KYG81117.1"/>
    </source>
</evidence>
<feature type="binding site" evidence="5">
    <location>
        <position position="110"/>
    </location>
    <ligand>
        <name>substrate</name>
    </ligand>
</feature>
<evidence type="ECO:0000256" key="6">
    <source>
        <dbReference type="PIRSR" id="PIRSR000097-3"/>
    </source>
</evidence>
<protein>
    <submittedName>
        <fullName evidence="8">Aldehyde oxidoreductase</fullName>
    </submittedName>
</protein>
<dbReference type="PROSITE" id="PS00062">
    <property type="entry name" value="ALDOKETO_REDUCTASE_2"/>
    <property type="match status" value="1"/>
</dbReference>
<comment type="caution">
    <text evidence="8">The sequence shown here is derived from an EMBL/GenBank/DDBJ whole genome shotgun (WGS) entry which is preliminary data.</text>
</comment>
<dbReference type="InterPro" id="IPR023210">
    <property type="entry name" value="NADP_OxRdtase_dom"/>
</dbReference>
<keyword evidence="3" id="KW-0560">Oxidoreductase</keyword>
<dbReference type="Pfam" id="PF00248">
    <property type="entry name" value="Aldo_ket_red"/>
    <property type="match status" value="1"/>
</dbReference>
<keyword evidence="2" id="KW-0521">NADP</keyword>
<feature type="domain" description="NADP-dependent oxidoreductase" evidence="7">
    <location>
        <begin position="15"/>
        <end position="291"/>
    </location>
</feature>
<gene>
    <name evidence="8" type="ORF">MB14_14645</name>
</gene>
<proteinExistence type="inferred from homology"/>
<dbReference type="InterPro" id="IPR036812">
    <property type="entry name" value="NAD(P)_OxRdtase_dom_sf"/>
</dbReference>
<dbReference type="FunFam" id="3.20.20.100:FF:000006">
    <property type="entry name" value="Aldo-keto reductase family 1 member A1"/>
    <property type="match status" value="1"/>
</dbReference>
<evidence type="ECO:0000313" key="9">
    <source>
        <dbReference type="Proteomes" id="UP000075583"/>
    </source>
</evidence>
<accession>A0A150XQT9</accession>
<organism evidence="8 9">
    <name type="scientific">Roseivirga ehrenbergii (strain DSM 102268 / JCM 13514 / KCTC 12282 / NCIMB 14502 / KMM 6017)</name>
    <dbReference type="NCBI Taxonomy" id="279360"/>
    <lineage>
        <taxon>Bacteria</taxon>
        <taxon>Pseudomonadati</taxon>
        <taxon>Bacteroidota</taxon>
        <taxon>Cytophagia</taxon>
        <taxon>Cytophagales</taxon>
        <taxon>Roseivirgaceae</taxon>
        <taxon>Roseivirga</taxon>
    </lineage>
</organism>
<dbReference type="InterPro" id="IPR018170">
    <property type="entry name" value="Aldo/ket_reductase_CS"/>
</dbReference>
<name>A0A150XQT9_ROSEK</name>
<feature type="site" description="Lowers pKa of active site Tyr" evidence="6">
    <location>
        <position position="77"/>
    </location>
</feature>
<keyword evidence="9" id="KW-1185">Reference proteome</keyword>
<feature type="active site" description="Proton donor" evidence="4">
    <location>
        <position position="48"/>
    </location>
</feature>
<dbReference type="PANTHER" id="PTHR11732">
    <property type="entry name" value="ALDO/KETO REDUCTASE"/>
    <property type="match status" value="1"/>
</dbReference>
<sequence length="317" mass="35989">MNQLIFKNGDKLDAIGLGTWKSEPGEVYQAVRTAIKLGYRHIDCAWIYQNEDEIGNAFADAFAEGDVKREDLFVTSKLWNSFHAPEDVMPALKESLNALQLDYLDLYLIHWPIAHKKEAINPKTADDFIPIDEMPIADTWKAMEICVEKGLVKHIGVSNFNIPKLQKLMETAIIQPEMNQVESHPYLAQNDLLQFCIENNIHYTAYSPLGSKDRSTGMKGDNEPDMFENEVVKKIAEAHGVHPAQILIKWAEARGTAVIPKSVNPERLKKNLKSAKIELSKEDMAKLNKLDKGYRFLNGKFWEREGGSYTAEGLWNN</sequence>
<dbReference type="PRINTS" id="PR00069">
    <property type="entry name" value="ALDKETRDTASE"/>
</dbReference>
<dbReference type="Gene3D" id="3.20.20.100">
    <property type="entry name" value="NADP-dependent oxidoreductase domain"/>
    <property type="match status" value="1"/>
</dbReference>
<comment type="similarity">
    <text evidence="1">Belongs to the aldo/keto reductase family.</text>
</comment>
<dbReference type="SUPFAM" id="SSF51430">
    <property type="entry name" value="NAD(P)-linked oxidoreductase"/>
    <property type="match status" value="1"/>
</dbReference>
<dbReference type="InterPro" id="IPR020471">
    <property type="entry name" value="AKR"/>
</dbReference>
<dbReference type="GO" id="GO:0016491">
    <property type="term" value="F:oxidoreductase activity"/>
    <property type="evidence" value="ECO:0007669"/>
    <property type="project" value="UniProtKB-KW"/>
</dbReference>
<dbReference type="STRING" id="279360.MB14_14645"/>
<dbReference type="Proteomes" id="UP000075583">
    <property type="component" value="Unassembled WGS sequence"/>
</dbReference>
<dbReference type="OrthoDB" id="9804790at2"/>
<dbReference type="EMBL" id="LQZQ01000003">
    <property type="protein sequence ID" value="KYG81117.1"/>
    <property type="molecule type" value="Genomic_DNA"/>
</dbReference>
<evidence type="ECO:0000256" key="1">
    <source>
        <dbReference type="ARBA" id="ARBA00007905"/>
    </source>
</evidence>
<evidence type="ECO:0000256" key="4">
    <source>
        <dbReference type="PIRSR" id="PIRSR000097-1"/>
    </source>
</evidence>
<dbReference type="PROSITE" id="PS00798">
    <property type="entry name" value="ALDOKETO_REDUCTASE_1"/>
    <property type="match status" value="1"/>
</dbReference>
<dbReference type="AlphaFoldDB" id="A0A150XQT9"/>
<evidence type="ECO:0000256" key="2">
    <source>
        <dbReference type="ARBA" id="ARBA00022857"/>
    </source>
</evidence>
<evidence type="ECO:0000256" key="3">
    <source>
        <dbReference type="ARBA" id="ARBA00023002"/>
    </source>
</evidence>
<dbReference type="PIRSF" id="PIRSF000097">
    <property type="entry name" value="AKR"/>
    <property type="match status" value="1"/>
</dbReference>
<evidence type="ECO:0000256" key="5">
    <source>
        <dbReference type="PIRSR" id="PIRSR000097-2"/>
    </source>
</evidence>